<evidence type="ECO:0000313" key="3">
    <source>
        <dbReference type="Proteomes" id="UP000326837"/>
    </source>
</evidence>
<organism evidence="2 3">
    <name type="scientific">Lacipirellula parvula</name>
    <dbReference type="NCBI Taxonomy" id="2650471"/>
    <lineage>
        <taxon>Bacteria</taxon>
        <taxon>Pseudomonadati</taxon>
        <taxon>Planctomycetota</taxon>
        <taxon>Planctomycetia</taxon>
        <taxon>Pirellulales</taxon>
        <taxon>Lacipirellulaceae</taxon>
        <taxon>Lacipirellula</taxon>
    </lineage>
</organism>
<dbReference type="KEGG" id="lpav:PLANPX_0560"/>
<feature type="compositionally biased region" description="Polar residues" evidence="1">
    <location>
        <begin position="28"/>
        <end position="50"/>
    </location>
</feature>
<accession>A0A5K7X2S0</accession>
<evidence type="ECO:0000256" key="1">
    <source>
        <dbReference type="SAM" id="MobiDB-lite"/>
    </source>
</evidence>
<evidence type="ECO:0000313" key="2">
    <source>
        <dbReference type="EMBL" id="BBO30948.1"/>
    </source>
</evidence>
<dbReference type="EMBL" id="AP021861">
    <property type="protein sequence ID" value="BBO30948.1"/>
    <property type="molecule type" value="Genomic_DNA"/>
</dbReference>
<keyword evidence="3" id="KW-1185">Reference proteome</keyword>
<gene>
    <name evidence="2" type="ORF">PLANPX_0560</name>
</gene>
<sequence>MSSRSVDMRTIVGCRGAEGRLRLPLRQDATQRVDSNVPTRSVGTSSQTAL</sequence>
<dbReference type="AlphaFoldDB" id="A0A5K7X2S0"/>
<feature type="region of interest" description="Disordered" evidence="1">
    <location>
        <begin position="25"/>
        <end position="50"/>
    </location>
</feature>
<proteinExistence type="predicted"/>
<name>A0A5K7X2S0_9BACT</name>
<reference evidence="3" key="1">
    <citation type="submission" date="2019-10" db="EMBL/GenBank/DDBJ databases">
        <title>Lacipirellula parvula gen. nov., sp. nov., representing a lineage of planctomycetes widespread in freshwater anoxic habitats, and description of the family Lacipirellulaceae.</title>
        <authorList>
            <person name="Dedysh S.N."/>
            <person name="Kulichevskaya I.S."/>
            <person name="Beletsky A.V."/>
            <person name="Rakitin A.L."/>
            <person name="Mardanov A.V."/>
            <person name="Ivanova A.A."/>
            <person name="Saltykova V.X."/>
            <person name="Rijpstra W.I.C."/>
            <person name="Sinninghe Damste J.S."/>
            <person name="Ravin N.V."/>
        </authorList>
    </citation>
    <scope>NUCLEOTIDE SEQUENCE [LARGE SCALE GENOMIC DNA]</scope>
    <source>
        <strain evidence="3">PX69</strain>
    </source>
</reference>
<protein>
    <submittedName>
        <fullName evidence="2">Uncharacterized protein</fullName>
    </submittedName>
</protein>
<dbReference type="Proteomes" id="UP000326837">
    <property type="component" value="Chromosome"/>
</dbReference>